<reference evidence="2" key="1">
    <citation type="submission" date="2022-01" db="EMBL/GenBank/DDBJ databases">
        <authorList>
            <person name="Criscuolo A."/>
        </authorList>
    </citation>
    <scope>NUCLEOTIDE SEQUENCE</scope>
    <source>
        <strain evidence="2">CIP111893</strain>
    </source>
</reference>
<accession>A0ABM9CQP7</accession>
<organism evidence="2 3">
    <name type="scientific">Paenibacillus plantiphilus</name>
    <dbReference type="NCBI Taxonomy" id="2905650"/>
    <lineage>
        <taxon>Bacteria</taxon>
        <taxon>Bacillati</taxon>
        <taxon>Bacillota</taxon>
        <taxon>Bacilli</taxon>
        <taxon>Bacillales</taxon>
        <taxon>Paenibacillaceae</taxon>
        <taxon>Paenibacillus</taxon>
    </lineage>
</organism>
<proteinExistence type="predicted"/>
<dbReference type="RefSeq" id="WP_236345042.1">
    <property type="nucleotide sequence ID" value="NZ_CAKMMF010000033.1"/>
</dbReference>
<gene>
    <name evidence="2" type="ORF">PAECIP111893_04553</name>
</gene>
<protein>
    <recommendedName>
        <fullName evidence="4">Stage II sporulation protein M</fullName>
    </recommendedName>
</protein>
<sequence length="202" mass="22357">MFALREIFGHLKEMRHYIIFSTVILIAGMVVGATNPALDNFIQGQLSGLGEVAQKINAMENSSLWFMIFIFFNNAIKAILVMYIGSLFGIVPLIFLAINGMVLGYVIGIASEEGMLFTIVVKGLLPHGILEIPAILFACAYGMRFGKLMFSGIGVILTRRKGWGQELEYFVKKSLPAMVLIVVMLLAASIIESTFTVWLLER</sequence>
<comment type="caution">
    <text evidence="2">The sequence shown here is derived from an EMBL/GenBank/DDBJ whole genome shotgun (WGS) entry which is preliminary data.</text>
</comment>
<evidence type="ECO:0000256" key="1">
    <source>
        <dbReference type="SAM" id="Phobius"/>
    </source>
</evidence>
<evidence type="ECO:0000313" key="2">
    <source>
        <dbReference type="EMBL" id="CAH1219524.1"/>
    </source>
</evidence>
<dbReference type="PANTHER" id="PTHR35337">
    <property type="entry name" value="SLR1478 PROTEIN"/>
    <property type="match status" value="1"/>
</dbReference>
<dbReference type="Pfam" id="PF01944">
    <property type="entry name" value="SpoIIM"/>
    <property type="match status" value="1"/>
</dbReference>
<feature type="transmembrane region" description="Helical" evidence="1">
    <location>
        <begin position="17"/>
        <end position="38"/>
    </location>
</feature>
<dbReference type="InterPro" id="IPR002798">
    <property type="entry name" value="SpoIIM-like"/>
</dbReference>
<evidence type="ECO:0000313" key="3">
    <source>
        <dbReference type="Proteomes" id="UP000838686"/>
    </source>
</evidence>
<feature type="transmembrane region" description="Helical" evidence="1">
    <location>
        <begin position="90"/>
        <end position="111"/>
    </location>
</feature>
<feature type="transmembrane region" description="Helical" evidence="1">
    <location>
        <begin position="64"/>
        <end position="84"/>
    </location>
</feature>
<feature type="transmembrane region" description="Helical" evidence="1">
    <location>
        <begin position="177"/>
        <end position="200"/>
    </location>
</feature>
<dbReference type="EMBL" id="CAKMMF010000033">
    <property type="protein sequence ID" value="CAH1219524.1"/>
    <property type="molecule type" value="Genomic_DNA"/>
</dbReference>
<dbReference type="Proteomes" id="UP000838686">
    <property type="component" value="Unassembled WGS sequence"/>
</dbReference>
<dbReference type="PANTHER" id="PTHR35337:SF1">
    <property type="entry name" value="SLR1478 PROTEIN"/>
    <property type="match status" value="1"/>
</dbReference>
<keyword evidence="1" id="KW-1133">Transmembrane helix</keyword>
<feature type="transmembrane region" description="Helical" evidence="1">
    <location>
        <begin position="132"/>
        <end position="157"/>
    </location>
</feature>
<keyword evidence="3" id="KW-1185">Reference proteome</keyword>
<keyword evidence="1" id="KW-0472">Membrane</keyword>
<name>A0ABM9CQP7_9BACL</name>
<evidence type="ECO:0008006" key="4">
    <source>
        <dbReference type="Google" id="ProtNLM"/>
    </source>
</evidence>
<keyword evidence="1" id="KW-0812">Transmembrane</keyword>